<dbReference type="AlphaFoldDB" id="A0AB32W0R0"/>
<dbReference type="InterPro" id="IPR002498">
    <property type="entry name" value="PInositol-4-P-4/5-kinase_core"/>
</dbReference>
<evidence type="ECO:0000256" key="4">
    <source>
        <dbReference type="ARBA" id="ARBA00022777"/>
    </source>
</evidence>
<dbReference type="InterPro" id="IPR027484">
    <property type="entry name" value="PInositol-4-P-5-kinase_N"/>
</dbReference>
<evidence type="ECO:0000256" key="1">
    <source>
        <dbReference type="ARBA" id="ARBA00022679"/>
    </source>
</evidence>
<keyword evidence="1 6" id="KW-0808">Transferase</keyword>
<dbReference type="Gene3D" id="3.30.800.10">
    <property type="entry name" value="Phosphatidylinositol Phosphate Kinase II Beta"/>
    <property type="match status" value="1"/>
</dbReference>
<keyword evidence="5 6" id="KW-0067">ATP-binding</keyword>
<protein>
    <recommendedName>
        <fullName evidence="6">Phosphatidylinositol 4-phosphate 5-kinase</fullName>
        <ecNumber evidence="6">2.7.1.68</ecNumber>
    </recommendedName>
</protein>
<sequence>MTRLKNLLDEDSGTSAEQLSPVSCTNVENVERLNEKAFSNRDFYVGDFKEILPHGKGKYTWSDGTVYEGDWEAGKMTGKGLFLWPSGAMYKGDISGGYLHGTGAFTAPDGSIYEGQWRMNIRHGFGRKKYSNSDVYEGEWKEGVHEGNGRYFWNNGNKYTGNWKRGKMHGRGAMEWVNGDQYNGCWLNGFRQGSGIYQYADGGYYFGTWTRGLKDGKGLFYPAGSKRPSLKKFCVSLGYDNGHKSALSQCPSLNLEECMVKKPSVKRSLSERISVSGVLRSSGRISHKTAENSRLSDSGREFIRHNSSGTFSLDSDAGQSEVQENTAVVYEREYMQGVMIKERIRNYGELSQKAEKRTKSHAKETKKSLCVGVFEGKNSYHLMLNLQLGIRYTVGKITPVPKREVRTADFGDRARITMFFPSKGSQFTPPHKSIDFYWKDYCPMVFRNLREMFKLDAAEYMMSICGDDGLTDFSSPGKSGSIFYLSHDDKFVIKTLKRSELKVLHKMLPKYYNHVKEYENTLITKFFGLHRITLPGRRKVRFVVMGNMFCTELRIHRRYDLKGSTHGRCTDKDKIRENTTLKDRDLSYEFHMDKSLRKFLFHQIAVDCTFLKSQQIIDYSLLLGLHFRAPEQLSGLLEAPNMMPNIESSPAGEAYVLLPLGLTTEGELLFPSKGFRLVAHEPSSVSTEPGPHIRGRALRAFSLGDKEVDVLVPGTGRLRVQLGVNMPAQANHKLSRVEADSAEVELFEVYDVVLYMGIIDILQEYNAKKKAEHACKSVKLDPMSISAVEPELYAKRFINFLSQKVFPEEP</sequence>
<dbReference type="GO" id="GO:0046488">
    <property type="term" value="P:phosphatidylinositol metabolic process"/>
    <property type="evidence" value="ECO:0007669"/>
    <property type="project" value="UniProtKB-UniRule"/>
</dbReference>
<dbReference type="PIRSF" id="PIRSF037274">
    <property type="entry name" value="PIP5K_plant_prd"/>
    <property type="match status" value="1"/>
</dbReference>
<dbReference type="PANTHER" id="PTHR23086:SF25">
    <property type="entry name" value="PHOSPHATIDYLINOSITOL 4-PHOSPHATE 5-KINASE 8"/>
    <property type="match status" value="1"/>
</dbReference>
<dbReference type="GO" id="GO:0016020">
    <property type="term" value="C:membrane"/>
    <property type="evidence" value="ECO:0007669"/>
    <property type="project" value="UniProtKB-ARBA"/>
</dbReference>
<dbReference type="Gramene" id="Tc02v2_t002880.2">
    <property type="protein sequence ID" value="Tc02v2_p002880.2"/>
    <property type="gene ID" value="Tc02v2_g002880"/>
</dbReference>
<keyword evidence="3 6" id="KW-0547">Nucleotide-binding</keyword>
<dbReference type="InterPro" id="IPR027483">
    <property type="entry name" value="PInositol-4-P-4/5-kinase_C_sf"/>
</dbReference>
<name>A0AB32W0R0_THECC</name>
<gene>
    <name evidence="10" type="primary">LOC18607333</name>
</gene>
<dbReference type="CDD" id="cd17302">
    <property type="entry name" value="PIPKc_AtPIP5K_like"/>
    <property type="match status" value="1"/>
</dbReference>
<evidence type="ECO:0000313" key="10">
    <source>
        <dbReference type="RefSeq" id="XP_017971754.1"/>
    </source>
</evidence>
<dbReference type="PANTHER" id="PTHR23086">
    <property type="entry name" value="PHOSPHATIDYLINOSITOL-4-PHOSPHATE 5-KINASE"/>
    <property type="match status" value="1"/>
</dbReference>
<dbReference type="SUPFAM" id="SSF82185">
    <property type="entry name" value="Histone H3 K4-specific methyltransferase SET7/9 N-terminal domain"/>
    <property type="match status" value="2"/>
</dbReference>
<dbReference type="Gene3D" id="2.20.110.10">
    <property type="entry name" value="Histone H3 K4-specific methyltransferase SET7/9 N-terminal domain"/>
    <property type="match status" value="4"/>
</dbReference>
<dbReference type="Pfam" id="PF01504">
    <property type="entry name" value="PIP5K"/>
    <property type="match status" value="1"/>
</dbReference>
<feature type="domain" description="PIPK" evidence="8">
    <location>
        <begin position="376"/>
        <end position="805"/>
    </location>
</feature>
<evidence type="ECO:0000256" key="6">
    <source>
        <dbReference type="PIRNR" id="PIRNR037274"/>
    </source>
</evidence>
<evidence type="ECO:0000313" key="9">
    <source>
        <dbReference type="Proteomes" id="UP000694886"/>
    </source>
</evidence>
<evidence type="ECO:0000256" key="7">
    <source>
        <dbReference type="SAM" id="MobiDB-lite"/>
    </source>
</evidence>
<dbReference type="RefSeq" id="XP_017971754.1">
    <property type="nucleotide sequence ID" value="XM_018116265.1"/>
</dbReference>
<keyword evidence="2" id="KW-0677">Repeat</keyword>
<proteinExistence type="predicted"/>
<dbReference type="SMART" id="SM00330">
    <property type="entry name" value="PIPKc"/>
    <property type="match status" value="1"/>
</dbReference>
<dbReference type="PROSITE" id="PS51455">
    <property type="entry name" value="PIPK"/>
    <property type="match status" value="1"/>
</dbReference>
<evidence type="ECO:0000256" key="2">
    <source>
        <dbReference type="ARBA" id="ARBA00022737"/>
    </source>
</evidence>
<comment type="catalytic activity">
    <reaction evidence="6">
        <text>a 1,2-diacyl-sn-glycero-3-phospho-(1D-myo-inositol 4-phosphate) + ATP = a 1,2-diacyl-sn-glycero-3-phospho-(1D-myo-inositol-4,5-bisphosphate) + ADP + H(+)</text>
        <dbReference type="Rhea" id="RHEA:14425"/>
        <dbReference type="ChEBI" id="CHEBI:15378"/>
        <dbReference type="ChEBI" id="CHEBI:30616"/>
        <dbReference type="ChEBI" id="CHEBI:58178"/>
        <dbReference type="ChEBI" id="CHEBI:58456"/>
        <dbReference type="ChEBI" id="CHEBI:456216"/>
        <dbReference type="EC" id="2.7.1.68"/>
    </reaction>
</comment>
<dbReference type="GO" id="GO:0016308">
    <property type="term" value="F:1-phosphatidylinositol-4-phosphate 5-kinase activity"/>
    <property type="evidence" value="ECO:0007669"/>
    <property type="project" value="UniProtKB-UniRule"/>
</dbReference>
<feature type="region of interest" description="Disordered" evidence="7">
    <location>
        <begin position="1"/>
        <end position="20"/>
    </location>
</feature>
<keyword evidence="4 6" id="KW-0418">Kinase</keyword>
<dbReference type="Proteomes" id="UP000694886">
    <property type="component" value="Chromosome 2"/>
</dbReference>
<evidence type="ECO:0000256" key="3">
    <source>
        <dbReference type="ARBA" id="ARBA00022741"/>
    </source>
</evidence>
<dbReference type="InterPro" id="IPR023610">
    <property type="entry name" value="PInositol-4/5-P-5/4-kinase"/>
</dbReference>
<organism evidence="9 10">
    <name type="scientific">Theobroma cacao</name>
    <name type="common">Cacao</name>
    <name type="synonym">Cocoa</name>
    <dbReference type="NCBI Taxonomy" id="3641"/>
    <lineage>
        <taxon>Eukaryota</taxon>
        <taxon>Viridiplantae</taxon>
        <taxon>Streptophyta</taxon>
        <taxon>Embryophyta</taxon>
        <taxon>Tracheophyta</taxon>
        <taxon>Spermatophyta</taxon>
        <taxon>Magnoliopsida</taxon>
        <taxon>eudicotyledons</taxon>
        <taxon>Gunneridae</taxon>
        <taxon>Pentapetalae</taxon>
        <taxon>rosids</taxon>
        <taxon>malvids</taxon>
        <taxon>Malvales</taxon>
        <taxon>Malvaceae</taxon>
        <taxon>Byttnerioideae</taxon>
        <taxon>Theobroma</taxon>
    </lineage>
</organism>
<dbReference type="Gene3D" id="3.30.810.10">
    <property type="entry name" value="2-Layer Sandwich"/>
    <property type="match status" value="1"/>
</dbReference>
<dbReference type="GeneID" id="18607333"/>
<dbReference type="InterPro" id="IPR017163">
    <property type="entry name" value="PIno-4-P-5_kinase_pln"/>
</dbReference>
<dbReference type="EC" id="2.7.1.68" evidence="6"/>
<dbReference type="SMART" id="SM00698">
    <property type="entry name" value="MORN"/>
    <property type="match status" value="8"/>
</dbReference>
<reference evidence="9" key="1">
    <citation type="journal article" date="1997" name="Nucleic Acids Res.">
        <title>tRNAscan-SE: a program for improved detection of transfer RNA genes in genomic sequence.</title>
        <authorList>
            <person name="Lowe T.M."/>
            <person name="Eddy S.R."/>
        </authorList>
    </citation>
    <scope>NUCLEOTIDE SEQUENCE [LARGE SCALE GENOMIC DNA]</scope>
    <source>
        <strain evidence="9">r\B97-61/B2</strain>
    </source>
</reference>
<reference evidence="10" key="2">
    <citation type="submission" date="2025-08" db="UniProtKB">
        <authorList>
            <consortium name="RefSeq"/>
        </authorList>
    </citation>
    <scope>IDENTIFICATION</scope>
</reference>
<dbReference type="InterPro" id="IPR003409">
    <property type="entry name" value="MORN"/>
</dbReference>
<dbReference type="GO" id="GO:0005524">
    <property type="term" value="F:ATP binding"/>
    <property type="evidence" value="ECO:0007669"/>
    <property type="project" value="UniProtKB-UniRule"/>
</dbReference>
<accession>A0AB32W0R0</accession>
<evidence type="ECO:0000259" key="8">
    <source>
        <dbReference type="PROSITE" id="PS51455"/>
    </source>
</evidence>
<dbReference type="Pfam" id="PF02493">
    <property type="entry name" value="MORN"/>
    <property type="match status" value="8"/>
</dbReference>
<dbReference type="SUPFAM" id="SSF56104">
    <property type="entry name" value="SAICAR synthase-like"/>
    <property type="match status" value="1"/>
</dbReference>
<dbReference type="FunFam" id="2.20.110.10:FF:000002">
    <property type="entry name" value="Phosphatidylinositol 4-phosphate 5-kinase 8"/>
    <property type="match status" value="1"/>
</dbReference>
<evidence type="ECO:0000256" key="5">
    <source>
        <dbReference type="ARBA" id="ARBA00022840"/>
    </source>
</evidence>